<dbReference type="AlphaFoldDB" id="A0AAV7V8W6"/>
<gene>
    <name evidence="2" type="ORF">NDU88_000402</name>
</gene>
<protein>
    <submittedName>
        <fullName evidence="2">Uncharacterized protein</fullName>
    </submittedName>
</protein>
<feature type="compositionally biased region" description="Basic and acidic residues" evidence="1">
    <location>
        <begin position="73"/>
        <end position="82"/>
    </location>
</feature>
<evidence type="ECO:0000313" key="2">
    <source>
        <dbReference type="EMBL" id="KAJ1196532.1"/>
    </source>
</evidence>
<organism evidence="2 3">
    <name type="scientific">Pleurodeles waltl</name>
    <name type="common">Iberian ribbed newt</name>
    <dbReference type="NCBI Taxonomy" id="8319"/>
    <lineage>
        <taxon>Eukaryota</taxon>
        <taxon>Metazoa</taxon>
        <taxon>Chordata</taxon>
        <taxon>Craniata</taxon>
        <taxon>Vertebrata</taxon>
        <taxon>Euteleostomi</taxon>
        <taxon>Amphibia</taxon>
        <taxon>Batrachia</taxon>
        <taxon>Caudata</taxon>
        <taxon>Salamandroidea</taxon>
        <taxon>Salamandridae</taxon>
        <taxon>Pleurodelinae</taxon>
        <taxon>Pleurodeles</taxon>
    </lineage>
</organism>
<evidence type="ECO:0000256" key="1">
    <source>
        <dbReference type="SAM" id="MobiDB-lite"/>
    </source>
</evidence>
<dbReference type="EMBL" id="JANPWB010000003">
    <property type="protein sequence ID" value="KAJ1196532.1"/>
    <property type="molecule type" value="Genomic_DNA"/>
</dbReference>
<sequence length="82" mass="8593">MRTWGELAGMTGRSSITRFSILVACCTQEYCHGDRKHNDVEDSSGGKRSRCLGEVTGEEEGPADIGGAGGGHSAEEAVVHQG</sequence>
<proteinExistence type="predicted"/>
<comment type="caution">
    <text evidence="2">The sequence shown here is derived from an EMBL/GenBank/DDBJ whole genome shotgun (WGS) entry which is preliminary data.</text>
</comment>
<evidence type="ECO:0000313" key="3">
    <source>
        <dbReference type="Proteomes" id="UP001066276"/>
    </source>
</evidence>
<name>A0AAV7V8W6_PLEWA</name>
<reference evidence="2" key="1">
    <citation type="journal article" date="2022" name="bioRxiv">
        <title>Sequencing and chromosome-scale assembly of the giantPleurodeles waltlgenome.</title>
        <authorList>
            <person name="Brown T."/>
            <person name="Elewa A."/>
            <person name="Iarovenko S."/>
            <person name="Subramanian E."/>
            <person name="Araus A.J."/>
            <person name="Petzold A."/>
            <person name="Susuki M."/>
            <person name="Suzuki K.-i.T."/>
            <person name="Hayashi T."/>
            <person name="Toyoda A."/>
            <person name="Oliveira C."/>
            <person name="Osipova E."/>
            <person name="Leigh N.D."/>
            <person name="Simon A."/>
            <person name="Yun M.H."/>
        </authorList>
    </citation>
    <scope>NUCLEOTIDE SEQUENCE</scope>
    <source>
        <strain evidence="2">20211129_DDA</strain>
        <tissue evidence="2">Liver</tissue>
    </source>
</reference>
<keyword evidence="3" id="KW-1185">Reference proteome</keyword>
<feature type="region of interest" description="Disordered" evidence="1">
    <location>
        <begin position="34"/>
        <end position="82"/>
    </location>
</feature>
<dbReference type="Proteomes" id="UP001066276">
    <property type="component" value="Chromosome 2_1"/>
</dbReference>
<accession>A0AAV7V8W6</accession>